<evidence type="ECO:0000313" key="1">
    <source>
        <dbReference type="EMBL" id="KKN45487.1"/>
    </source>
</evidence>
<sequence length="37" mass="4257">MMDDDICSATDMRHLEKVCKDNGLIRCDRCYHADPNA</sequence>
<gene>
    <name evidence="1" type="ORF">LCGC14_0682360</name>
</gene>
<feature type="non-terminal residue" evidence="1">
    <location>
        <position position="37"/>
    </location>
</feature>
<proteinExistence type="predicted"/>
<accession>A0A0F9R826</accession>
<dbReference type="EMBL" id="LAZR01001386">
    <property type="protein sequence ID" value="KKN45487.1"/>
    <property type="molecule type" value="Genomic_DNA"/>
</dbReference>
<reference evidence="1" key="1">
    <citation type="journal article" date="2015" name="Nature">
        <title>Complex archaea that bridge the gap between prokaryotes and eukaryotes.</title>
        <authorList>
            <person name="Spang A."/>
            <person name="Saw J.H."/>
            <person name="Jorgensen S.L."/>
            <person name="Zaremba-Niedzwiedzka K."/>
            <person name="Martijn J."/>
            <person name="Lind A.E."/>
            <person name="van Eijk R."/>
            <person name="Schleper C."/>
            <person name="Guy L."/>
            <person name="Ettema T.J."/>
        </authorList>
    </citation>
    <scope>NUCLEOTIDE SEQUENCE</scope>
</reference>
<protein>
    <submittedName>
        <fullName evidence="1">Uncharacterized protein</fullName>
    </submittedName>
</protein>
<name>A0A0F9R826_9ZZZZ</name>
<comment type="caution">
    <text evidence="1">The sequence shown here is derived from an EMBL/GenBank/DDBJ whole genome shotgun (WGS) entry which is preliminary data.</text>
</comment>
<dbReference type="AlphaFoldDB" id="A0A0F9R826"/>
<organism evidence="1">
    <name type="scientific">marine sediment metagenome</name>
    <dbReference type="NCBI Taxonomy" id="412755"/>
    <lineage>
        <taxon>unclassified sequences</taxon>
        <taxon>metagenomes</taxon>
        <taxon>ecological metagenomes</taxon>
    </lineage>
</organism>